<name>A0A7S1BTF8_9STRA</name>
<feature type="signal peptide" evidence="2">
    <location>
        <begin position="1"/>
        <end position="19"/>
    </location>
</feature>
<dbReference type="Gene3D" id="2.60.120.200">
    <property type="match status" value="1"/>
</dbReference>
<evidence type="ECO:0000313" key="3">
    <source>
        <dbReference type="EMBL" id="CAD8896071.1"/>
    </source>
</evidence>
<sequence length="842" mass="94215">MRLTNFAVAFISLPLSVSGLDPCALGAFEIVIPDTCDYGSVSAAYDKYFEQIYNGCGTSSQGNLLAILGANDTLSAEAKVEMLCSSINGNIYFDQIHYEGSQFTKNFYDGGTHWNEEVETNKESENGEATNNLKDDADGVNGYYELSKQRVASWPQDISNFDQQCQLNSAMCCWVTDRQANDNNGNCATPYDDNCIDKDPADNTDLCMVDLSRSPFSNNVNSDAITIFYGDDGNKAPYKAEGPVHCHGFAWAEKGSDHTARYKANNLFYISMYDHMYKRGYVRNVPGAPMCGCVEQMPIVSRSDCTQIDVVKESFKFTYDTVKAVITMDEARIKYNACQGLNNRNNDLRAYYQQLTKDKKISVPKYEEFKETVVGDHNCPYAISKKLTEKGFEMGYSDPDNWTHVVGEGTMSSLNEDIGNSFFREAFAARPNQIIKRVCLSCTRSHREIYYRRLTAVPDDMDLLDVLKNNWSDVNKNTFNIDFALYSSYEEALKNEDIDRWKFCDFNYKNVGFPANCGPSGPVGGQWNSYVVPGGEAYDHAFYIEARIVDSNFAPKTIDNIAALGSAEAGYSVESNGTYYIQGKGKMHWKDSSDNIVFAYQDSPTGDFTIVAKVSDIYRKGKWSNAGIMVRTSLSSNSPMFHITNSKYQFQGVMTQSRLKEGHDADTYSTYQNIDSPWFKIRRNFSNGEISAHLSSDGQEWEEISKLSFPKHEVLMVGMTVTSDDMYQSSEVLFEHFDVVPELLTPAPTLSAAPTRSPAPTKPIGPEEKGFCVTKEGHDQNSGVVKLESGNVDKDKCVSMCLNYSGYTGCEVIWNQGNKGCYVHTRNVARGNGVGNHWCWIK</sequence>
<feature type="region of interest" description="Disordered" evidence="1">
    <location>
        <begin position="748"/>
        <end position="768"/>
    </location>
</feature>
<gene>
    <name evidence="3" type="ORF">CHYS00102_LOCUS23285</name>
</gene>
<organism evidence="3">
    <name type="scientific">Corethron hystrix</name>
    <dbReference type="NCBI Taxonomy" id="216773"/>
    <lineage>
        <taxon>Eukaryota</taxon>
        <taxon>Sar</taxon>
        <taxon>Stramenopiles</taxon>
        <taxon>Ochrophyta</taxon>
        <taxon>Bacillariophyta</taxon>
        <taxon>Coscinodiscophyceae</taxon>
        <taxon>Corethrophycidae</taxon>
        <taxon>Corethrales</taxon>
        <taxon>Corethraceae</taxon>
        <taxon>Corethron</taxon>
    </lineage>
</organism>
<keyword evidence="2" id="KW-0732">Signal</keyword>
<dbReference type="AlphaFoldDB" id="A0A7S1BTF8"/>
<evidence type="ECO:0000256" key="2">
    <source>
        <dbReference type="SAM" id="SignalP"/>
    </source>
</evidence>
<evidence type="ECO:0008006" key="4">
    <source>
        <dbReference type="Google" id="ProtNLM"/>
    </source>
</evidence>
<feature type="chain" id="PRO_5030616586" description="Apple domain-containing protein" evidence="2">
    <location>
        <begin position="20"/>
        <end position="842"/>
    </location>
</feature>
<dbReference type="EMBL" id="HBFR01032088">
    <property type="protein sequence ID" value="CAD8896071.1"/>
    <property type="molecule type" value="Transcribed_RNA"/>
</dbReference>
<evidence type="ECO:0000256" key="1">
    <source>
        <dbReference type="SAM" id="MobiDB-lite"/>
    </source>
</evidence>
<accession>A0A7S1BTF8</accession>
<proteinExistence type="predicted"/>
<protein>
    <recommendedName>
        <fullName evidence="4">Apple domain-containing protein</fullName>
    </recommendedName>
</protein>
<reference evidence="3" key="1">
    <citation type="submission" date="2021-01" db="EMBL/GenBank/DDBJ databases">
        <authorList>
            <person name="Corre E."/>
            <person name="Pelletier E."/>
            <person name="Niang G."/>
            <person name="Scheremetjew M."/>
            <person name="Finn R."/>
            <person name="Kale V."/>
            <person name="Holt S."/>
            <person name="Cochrane G."/>
            <person name="Meng A."/>
            <person name="Brown T."/>
            <person name="Cohen L."/>
        </authorList>
    </citation>
    <scope>NUCLEOTIDE SEQUENCE</scope>
    <source>
        <strain evidence="3">308</strain>
    </source>
</reference>